<feature type="region of interest" description="Disordered" evidence="4">
    <location>
        <begin position="431"/>
        <end position="459"/>
    </location>
</feature>
<feature type="compositionally biased region" description="Pro residues" evidence="4">
    <location>
        <begin position="440"/>
        <end position="459"/>
    </location>
</feature>
<sequence>MSAGEGAQRSSTSGAGTPLRVVALWCPDWPVVAACAESGIPADRPAAVLVGHRVVACSATARAQGIRRGLRRREAQARCPDLAVLGRDADRDARAFEAVAAAVEELTPGVEVIRPGLVVLAARGPARYFGGEEVVAERLVDHVAGRARVECQVGVADGVFAASLAARRSVIVPAGGSREFLAPRPVVELELEPGVEPDTAGADVPATTARTELIGLLRRLGLTTLGDFAALPAADVASRFDAAAVRAHRLARGLDERPPTRRRVPDELTVEVPLDPPVDRVDAAAFASRALAERLHHVLGDAGLACTRLGVQARTVGGDDLARTWRCAEPLTPSATADRVRWQLEGWLTRRTGQGRSGDGLTVLRLVPEEVVDAGRLQLGLWGETGAADERAGRALVRVQGLLGPEEVLTGVPGGGRGPAERIRAVPWGDERTPALDPEAPWPGTLPAPSPSTVPPEPAPARVLDADGRPVRAAPRGRLSAPPAFIGIGDGEYAPVRAWGGPWPEEGRWWDPAAPAGCLRVQVVCVQDDSDPDPAADLAPDPVASSADAAGLALLLVLRGDRWAVEGIYD</sequence>
<evidence type="ECO:0000256" key="1">
    <source>
        <dbReference type="ARBA" id="ARBA00010945"/>
    </source>
</evidence>
<dbReference type="GO" id="GO:0006281">
    <property type="term" value="P:DNA repair"/>
    <property type="evidence" value="ECO:0007669"/>
    <property type="project" value="InterPro"/>
</dbReference>
<dbReference type="Gene3D" id="3.40.1170.60">
    <property type="match status" value="1"/>
</dbReference>
<comment type="similarity">
    <text evidence="1">Belongs to the DNA polymerase type-Y family.</text>
</comment>
<dbReference type="RefSeq" id="WP_179795193.1">
    <property type="nucleotide sequence ID" value="NZ_BAABHP010000025.1"/>
</dbReference>
<comment type="function">
    <text evidence="3">Poorly processive, error-prone DNA polymerase involved in untargeted mutagenesis. Copies undamaged DNA at stalled replication forks, which arise in vivo from mismatched or misaligned primer ends. These misaligned primers can be extended by PolIV. Exhibits no 3'-5' exonuclease (proofreading) activity. May be involved in translesional synthesis, in conjunction with the beta clamp from PolIII.</text>
</comment>
<dbReference type="PANTHER" id="PTHR35369">
    <property type="entry name" value="BLR3025 PROTEIN-RELATED"/>
    <property type="match status" value="1"/>
</dbReference>
<comment type="caution">
    <text evidence="6">The sequence shown here is derived from an EMBL/GenBank/DDBJ whole genome shotgun (WGS) entry which is preliminary data.</text>
</comment>
<evidence type="ECO:0000256" key="3">
    <source>
        <dbReference type="ARBA" id="ARBA00025589"/>
    </source>
</evidence>
<dbReference type="Gene3D" id="3.30.70.270">
    <property type="match status" value="1"/>
</dbReference>
<evidence type="ECO:0000259" key="5">
    <source>
        <dbReference type="PROSITE" id="PS50173"/>
    </source>
</evidence>
<keyword evidence="2" id="KW-0227">DNA damage</keyword>
<evidence type="ECO:0000313" key="6">
    <source>
        <dbReference type="EMBL" id="NYD37626.1"/>
    </source>
</evidence>
<dbReference type="AlphaFoldDB" id="A0A7Y9J736"/>
<evidence type="ECO:0000256" key="4">
    <source>
        <dbReference type="SAM" id="MobiDB-lite"/>
    </source>
</evidence>
<dbReference type="InterPro" id="IPR050356">
    <property type="entry name" value="SulA_CellDiv_inhibitor"/>
</dbReference>
<organism evidence="6 7">
    <name type="scientific">Actinomycetospora corticicola</name>
    <dbReference type="NCBI Taxonomy" id="663602"/>
    <lineage>
        <taxon>Bacteria</taxon>
        <taxon>Bacillati</taxon>
        <taxon>Actinomycetota</taxon>
        <taxon>Actinomycetes</taxon>
        <taxon>Pseudonocardiales</taxon>
        <taxon>Pseudonocardiaceae</taxon>
        <taxon>Actinomycetospora</taxon>
    </lineage>
</organism>
<dbReference type="PANTHER" id="PTHR35369:SF2">
    <property type="entry name" value="BLR3025 PROTEIN"/>
    <property type="match status" value="1"/>
</dbReference>
<dbReference type="EMBL" id="JACCBN010000001">
    <property type="protein sequence ID" value="NYD37626.1"/>
    <property type="molecule type" value="Genomic_DNA"/>
</dbReference>
<dbReference type="CDD" id="cd03468">
    <property type="entry name" value="PolY_like"/>
    <property type="match status" value="1"/>
</dbReference>
<proteinExistence type="inferred from homology"/>
<protein>
    <submittedName>
        <fullName evidence="6">Protein ImuB</fullName>
    </submittedName>
</protein>
<dbReference type="SUPFAM" id="SSF56672">
    <property type="entry name" value="DNA/RNA polymerases"/>
    <property type="match status" value="1"/>
</dbReference>
<feature type="domain" description="UmuC" evidence="5">
    <location>
        <begin position="43"/>
        <end position="169"/>
    </location>
</feature>
<keyword evidence="7" id="KW-1185">Reference proteome</keyword>
<evidence type="ECO:0000256" key="2">
    <source>
        <dbReference type="ARBA" id="ARBA00022763"/>
    </source>
</evidence>
<reference evidence="6 7" key="1">
    <citation type="submission" date="2020-07" db="EMBL/GenBank/DDBJ databases">
        <title>Sequencing the genomes of 1000 actinobacteria strains.</title>
        <authorList>
            <person name="Klenk H.-P."/>
        </authorList>
    </citation>
    <scope>NUCLEOTIDE SEQUENCE [LARGE SCALE GENOMIC DNA]</scope>
    <source>
        <strain evidence="6 7">DSM 45772</strain>
    </source>
</reference>
<dbReference type="Pfam" id="PF00817">
    <property type="entry name" value="IMS"/>
    <property type="match status" value="1"/>
</dbReference>
<accession>A0A7Y9J736</accession>
<dbReference type="InterPro" id="IPR043502">
    <property type="entry name" value="DNA/RNA_pol_sf"/>
</dbReference>
<dbReference type="Proteomes" id="UP000535890">
    <property type="component" value="Unassembled WGS sequence"/>
</dbReference>
<evidence type="ECO:0000313" key="7">
    <source>
        <dbReference type="Proteomes" id="UP000535890"/>
    </source>
</evidence>
<dbReference type="InterPro" id="IPR043128">
    <property type="entry name" value="Rev_trsase/Diguanyl_cyclase"/>
</dbReference>
<name>A0A7Y9J736_9PSEU</name>
<dbReference type="PROSITE" id="PS50173">
    <property type="entry name" value="UMUC"/>
    <property type="match status" value="1"/>
</dbReference>
<dbReference type="InterPro" id="IPR001126">
    <property type="entry name" value="UmuC"/>
</dbReference>
<gene>
    <name evidence="6" type="ORF">BJ983_003728</name>
</gene>